<organism evidence="2 3">
    <name type="scientific">Bogoriella caseilytica</name>
    <dbReference type="NCBI Taxonomy" id="56055"/>
    <lineage>
        <taxon>Bacteria</taxon>
        <taxon>Bacillati</taxon>
        <taxon>Actinomycetota</taxon>
        <taxon>Actinomycetes</taxon>
        <taxon>Micrococcales</taxon>
        <taxon>Bogoriellaceae</taxon>
        <taxon>Bogoriella</taxon>
    </lineage>
</organism>
<dbReference type="InterPro" id="IPR027417">
    <property type="entry name" value="P-loop_NTPase"/>
</dbReference>
<dbReference type="PANTHER" id="PTHR43603">
    <property type="entry name" value="COBW DOMAIN-CONTAINING PROTEIN DDB_G0274527"/>
    <property type="match status" value="1"/>
</dbReference>
<dbReference type="Gene3D" id="3.40.50.300">
    <property type="entry name" value="P-loop containing nucleotide triphosphate hydrolases"/>
    <property type="match status" value="1"/>
</dbReference>
<gene>
    <name evidence="2" type="ORF">EDD31_0264</name>
</gene>
<evidence type="ECO:0000313" key="2">
    <source>
        <dbReference type="EMBL" id="ROR71925.1"/>
    </source>
</evidence>
<dbReference type="RefSeq" id="WP_123302574.1">
    <property type="nucleotide sequence ID" value="NZ_RKHK01000001.1"/>
</dbReference>
<dbReference type="InterPro" id="IPR011629">
    <property type="entry name" value="CobW-like_C"/>
</dbReference>
<dbReference type="Pfam" id="PF07683">
    <property type="entry name" value="CobW_C"/>
    <property type="match status" value="1"/>
</dbReference>
<dbReference type="PANTHER" id="PTHR43603:SF1">
    <property type="entry name" value="ZINC-REGULATED GTPASE METALLOPROTEIN ACTIVATOR 1"/>
    <property type="match status" value="1"/>
</dbReference>
<proteinExistence type="predicted"/>
<comment type="caution">
    <text evidence="2">The sequence shown here is derived from an EMBL/GenBank/DDBJ whole genome shotgun (WGS) entry which is preliminary data.</text>
</comment>
<dbReference type="OrthoDB" id="9808822at2"/>
<feature type="domain" description="CobW C-terminal" evidence="1">
    <location>
        <begin position="230"/>
        <end position="319"/>
    </location>
</feature>
<keyword evidence="3" id="KW-1185">Reference proteome</keyword>
<dbReference type="InterPro" id="IPR051927">
    <property type="entry name" value="Zn_Chap_cDPG_Synth"/>
</dbReference>
<dbReference type="AlphaFoldDB" id="A0A3N2B9I4"/>
<reference evidence="2 3" key="1">
    <citation type="submission" date="2018-11" db="EMBL/GenBank/DDBJ databases">
        <title>Sequencing the genomes of 1000 actinobacteria strains.</title>
        <authorList>
            <person name="Klenk H.-P."/>
        </authorList>
    </citation>
    <scope>NUCLEOTIDE SEQUENCE [LARGE SCALE GENOMIC DNA]</scope>
    <source>
        <strain evidence="2 3">DSM 11294</strain>
    </source>
</reference>
<accession>A0A3N2B9I4</accession>
<name>A0A3N2B9I4_9MICO</name>
<dbReference type="Proteomes" id="UP000280668">
    <property type="component" value="Unassembled WGS sequence"/>
</dbReference>
<evidence type="ECO:0000313" key="3">
    <source>
        <dbReference type="Proteomes" id="UP000280668"/>
    </source>
</evidence>
<protein>
    <submittedName>
        <fullName evidence="2">G3E family GTPase</fullName>
    </submittedName>
</protein>
<dbReference type="EMBL" id="RKHK01000001">
    <property type="protein sequence ID" value="ROR71925.1"/>
    <property type="molecule type" value="Genomic_DNA"/>
</dbReference>
<dbReference type="SMART" id="SM00833">
    <property type="entry name" value="CobW_C"/>
    <property type="match status" value="1"/>
</dbReference>
<evidence type="ECO:0000259" key="1">
    <source>
        <dbReference type="SMART" id="SM00833"/>
    </source>
</evidence>
<sequence length="350" mass="36812">MTAVPVITLTSLDPVLRGAATSSLLCDLPGAVALQHDLDARSGELRRRVHDPSGVLQDTTKHLEHACASCAVREDIVPALEELAMSRPTAIILSLPVALESVPVLHAMAQARGVVAAGVAAVADIASLRADLTCQDLLAERGLAVAVEDERMVAEVLVSQLETADVVLTSTHPEETPADVAAILAHLTGPEAAMPWYSPPAERLLLARPSLDRGDLMAVASTGAGPAEDVWTVDLATWRPIHPDRLMEHAEALGGDAVRSKGHFWVATRPSVACAWDGAGGHVSVGRIGPWESRPDTHLVVTGLGGDPRRVIDAFEAVLLTDVELARGLDSWSGRADGLDPWLGTARDAA</sequence>
<dbReference type="SUPFAM" id="SSF90002">
    <property type="entry name" value="Hypothetical protein YjiA, C-terminal domain"/>
    <property type="match status" value="1"/>
</dbReference>